<dbReference type="Gene3D" id="3.20.20.80">
    <property type="entry name" value="Glycosidases"/>
    <property type="match status" value="1"/>
</dbReference>
<keyword evidence="1" id="KW-0732">Signal</keyword>
<sequence length="1234" mass="136309">MTTACSKIAIVMALAAAILPLAAWNGHEQRVGDFTLLIHEIPDVPAPAEPTSAVVTLTNAGATAVSGELRVHKLVDDWRAVGPAVQRVTVPAGESTSVTFQIASGPFVFSALYPLHIQATLQQGDEAIVIDAVRIFTVNAKRGIADATLTAPPELPALLLPANGMLRLLGQTNVRVAWNYYDQPLQYKPIGWLGSDSTSRAHVSYSRTTRGDTRSCLNMHPTWYPGGGTVLCDYRVQLPAVTPIRFTFANALRDSSATEPLSDGVDFRVWVLDGDAEPATLFSQFTDSKTWLPGEVDLSAYAGKDVILRLESHPGPNRDTQVDSCFWAEPTLSAGTPPVFAPASEPPAALKLAAARLLGGSAQAIPGATALPLAGDSGVRAAVVAAGDYGLLDGWFLFVGPEGISACRGLELELNGESLTNSNWRFLRCETFEAEGRPQWLHRFVDGNGQEATVRVGCWADGAGMRVKIEASQRLTLAQPGPWHDQATSVFYGHGYAIRNPKPFRASYGGHNLASSHVGMEFAKSPALLVAVDNPPNHFEVNPARRVYALATHENCVMTFVPEATAMAAAVAYRSLFDKKPAGAVSKLAGRMLFDIWGGEYRSIADHMREMLRYGVSDAILTVHNWQRWGYDYRLPDIWPPSPRWGTLDDLKDVGRVCDPAGIPWGLHDNYIDFYPDADDFSYRKIYFSKNGEPVKAWYNRGRDALSYKWRPDQIMPYVQRNLRLVKEGLGTSHCFIDVFTSATCTDWYDHDGVYHSSLETRRHWGEAFAWIRDYLGDAPTTSEAGHDQLIGYLDGADCQWMTISSDPGRFMIKLDCDEWNRVPWYSAVNHSNFVLMGAGYSTRYEGQRSRLLHGIVSDDYLSAELLAGHSLMVDAGCWGYNALRKYYLAQDFIRHVALRHISRHEFVGGNIHRQYVEWDNGARVWVNRGENDWLLADGRCLPPFGFAINYGANQLTLEKLADGTFREHSRGPSGWFFNARQSAISQRQLVPAVPSIEDFLDLGEGRFSWTLRWDAKGPGPSGLRTFVHYMEDKNEPLSIRFQADHGSSVPPEQWQGVIRDNIVSTIPETCTDARFPIFVGLYKSDLGRVATEGRQTGGTSAWIGTLVVTRNDDGVVTALKLEPAPAPQNPSKTTLQRNPIGTMVDFELATTDGAFRLRETSMNVWELTPLPGQPAFTARLHLNKLFARWDGVSVSAEAREAGAEAPAVKYELQDRDMVLAIDPEAVFKIVIKR</sequence>
<evidence type="ECO:0000313" key="3">
    <source>
        <dbReference type="Proteomes" id="UP001238163"/>
    </source>
</evidence>
<protein>
    <submittedName>
        <fullName evidence="2">Uncharacterized protein</fullName>
    </submittedName>
</protein>
<dbReference type="AlphaFoldDB" id="A0AAE3VD54"/>
<feature type="signal peptide" evidence="1">
    <location>
        <begin position="1"/>
        <end position="22"/>
    </location>
</feature>
<accession>A0AAE3VD54</accession>
<dbReference type="RefSeq" id="WP_307259339.1">
    <property type="nucleotide sequence ID" value="NZ_JAUSVL010000001.1"/>
</dbReference>
<dbReference type="EMBL" id="JAUSVL010000001">
    <property type="protein sequence ID" value="MDQ0288128.1"/>
    <property type="molecule type" value="Genomic_DNA"/>
</dbReference>
<name>A0AAE3VD54_9BACT</name>
<evidence type="ECO:0000256" key="1">
    <source>
        <dbReference type="SAM" id="SignalP"/>
    </source>
</evidence>
<reference evidence="2" key="1">
    <citation type="submission" date="2023-07" db="EMBL/GenBank/DDBJ databases">
        <title>Genomic Encyclopedia of Type Strains, Phase IV (KMG-IV): sequencing the most valuable type-strain genomes for metagenomic binning, comparative biology and taxonomic classification.</title>
        <authorList>
            <person name="Goeker M."/>
        </authorList>
    </citation>
    <scope>NUCLEOTIDE SEQUENCE</scope>
    <source>
        <strain evidence="2">DSM 24202</strain>
    </source>
</reference>
<organism evidence="2 3">
    <name type="scientific">Oligosphaera ethanolica</name>
    <dbReference type="NCBI Taxonomy" id="760260"/>
    <lineage>
        <taxon>Bacteria</taxon>
        <taxon>Pseudomonadati</taxon>
        <taxon>Lentisphaerota</taxon>
        <taxon>Oligosphaeria</taxon>
        <taxon>Oligosphaerales</taxon>
        <taxon>Oligosphaeraceae</taxon>
        <taxon>Oligosphaera</taxon>
    </lineage>
</organism>
<feature type="chain" id="PRO_5042212315" evidence="1">
    <location>
        <begin position="23"/>
        <end position="1234"/>
    </location>
</feature>
<gene>
    <name evidence="2" type="ORF">J3R75_000235</name>
</gene>
<keyword evidence="3" id="KW-1185">Reference proteome</keyword>
<evidence type="ECO:0000313" key="2">
    <source>
        <dbReference type="EMBL" id="MDQ0288128.1"/>
    </source>
</evidence>
<comment type="caution">
    <text evidence="2">The sequence shown here is derived from an EMBL/GenBank/DDBJ whole genome shotgun (WGS) entry which is preliminary data.</text>
</comment>
<dbReference type="Proteomes" id="UP001238163">
    <property type="component" value="Unassembled WGS sequence"/>
</dbReference>
<proteinExistence type="predicted"/>